<protein>
    <submittedName>
        <fullName evidence="4">FAD-dependent oxidoreductase</fullName>
    </submittedName>
</protein>
<name>A0A844ZV72_9SPHN</name>
<dbReference type="SUPFAM" id="SSF51905">
    <property type="entry name" value="FAD/NAD(P)-binding domain"/>
    <property type="match status" value="2"/>
</dbReference>
<dbReference type="InterPro" id="IPR020946">
    <property type="entry name" value="Flavin_mOase-like"/>
</dbReference>
<dbReference type="GO" id="GO:0050661">
    <property type="term" value="F:NADP binding"/>
    <property type="evidence" value="ECO:0007669"/>
    <property type="project" value="InterPro"/>
</dbReference>
<keyword evidence="2" id="KW-0274">FAD</keyword>
<dbReference type="PRINTS" id="PR00368">
    <property type="entry name" value="FADPNR"/>
</dbReference>
<gene>
    <name evidence="4" type="ORF">GRI41_01260</name>
</gene>
<dbReference type="PRINTS" id="PR00469">
    <property type="entry name" value="PNDRDTASEII"/>
</dbReference>
<dbReference type="GO" id="GO:0004499">
    <property type="term" value="F:N,N-dimethylaniline monooxygenase activity"/>
    <property type="evidence" value="ECO:0007669"/>
    <property type="project" value="InterPro"/>
</dbReference>
<dbReference type="Proteomes" id="UP000442714">
    <property type="component" value="Unassembled WGS sequence"/>
</dbReference>
<comment type="caution">
    <text evidence="4">The sequence shown here is derived from an EMBL/GenBank/DDBJ whole genome shotgun (WGS) entry which is preliminary data.</text>
</comment>
<evidence type="ECO:0000256" key="2">
    <source>
        <dbReference type="ARBA" id="ARBA00022827"/>
    </source>
</evidence>
<reference evidence="4 5" key="1">
    <citation type="submission" date="2019-12" db="EMBL/GenBank/DDBJ databases">
        <title>Genomic-based taxomic classification of the family Erythrobacteraceae.</title>
        <authorList>
            <person name="Xu L."/>
        </authorList>
    </citation>
    <scope>NUCLEOTIDE SEQUENCE [LARGE SCALE GENOMIC DNA]</scope>
    <source>
        <strain evidence="4 5">KCTC 52763</strain>
    </source>
</reference>
<keyword evidence="3" id="KW-0560">Oxidoreductase</keyword>
<dbReference type="Gene3D" id="3.50.50.60">
    <property type="entry name" value="FAD/NAD(P)-binding domain"/>
    <property type="match status" value="2"/>
</dbReference>
<keyword evidence="1" id="KW-0285">Flavoprotein</keyword>
<dbReference type="GO" id="GO:0050660">
    <property type="term" value="F:flavin adenine dinucleotide binding"/>
    <property type="evidence" value="ECO:0007669"/>
    <property type="project" value="InterPro"/>
</dbReference>
<dbReference type="InterPro" id="IPR051209">
    <property type="entry name" value="FAD-bind_Monooxygenase_sf"/>
</dbReference>
<dbReference type="AlphaFoldDB" id="A0A844ZV72"/>
<dbReference type="InterPro" id="IPR036188">
    <property type="entry name" value="FAD/NAD-bd_sf"/>
</dbReference>
<dbReference type="EMBL" id="WTYX01000001">
    <property type="protein sequence ID" value="MXO89439.1"/>
    <property type="molecule type" value="Genomic_DNA"/>
</dbReference>
<evidence type="ECO:0000313" key="5">
    <source>
        <dbReference type="Proteomes" id="UP000442714"/>
    </source>
</evidence>
<sequence>MRVAIIGSGASGLAAAYYLRQAGIDDFTLFEKHDDLGGTWRDNRYPGVACDVPSHLYRFTFAPNSEWTRRCSPGAEIQDYMRDIARKIGAADKIAYGHEVTEASYCDGGWDVTTSKGPQGRFDAVISASGALHHPKMPEIEGIDSFAGRSCHSAAWDEGTDVSGKRVGIIGSGSTGTQITSALAGIAGSLTLFQRTPQWIMPLPNHPISEEKRQEFRDDPASMDSYYHYLAGRFNDVFGDAVSGHNPEAYAQMVDACEENLQTSITDPQLRAKLTPDYKVGCKRLVLSDSFYEAIQRPDAALETGAIKRIEPEGVRMADGTLQELDYLIFATGFHAHSLCHPMRIVGRGGRVLSEEWAEGNYAYRSVAVPGFPNWFMIGGPNSPIGNFSYLMTAEHQAQFVVSLIAKAREGLAVEPRADVTDAYNKELREAMHGTIWVSGCDSWYFDPQGRVASYPWQFSRFQMDMKRPDFADFKLSPANA</sequence>
<organism evidence="4 5">
    <name type="scientific">Pontixanthobacter aquaemixtae</name>
    <dbReference type="NCBI Taxonomy" id="1958940"/>
    <lineage>
        <taxon>Bacteria</taxon>
        <taxon>Pseudomonadati</taxon>
        <taxon>Pseudomonadota</taxon>
        <taxon>Alphaproteobacteria</taxon>
        <taxon>Sphingomonadales</taxon>
        <taxon>Erythrobacteraceae</taxon>
        <taxon>Pontixanthobacter</taxon>
    </lineage>
</organism>
<evidence type="ECO:0000256" key="1">
    <source>
        <dbReference type="ARBA" id="ARBA00022630"/>
    </source>
</evidence>
<dbReference type="PANTHER" id="PTHR42877:SF4">
    <property type="entry name" value="FAD_NAD(P)-BINDING DOMAIN-CONTAINING PROTEIN-RELATED"/>
    <property type="match status" value="1"/>
</dbReference>
<dbReference type="OrthoDB" id="312624at2"/>
<keyword evidence="5" id="KW-1185">Reference proteome</keyword>
<dbReference type="RefSeq" id="WP_160602836.1">
    <property type="nucleotide sequence ID" value="NZ_WTYX01000001.1"/>
</dbReference>
<evidence type="ECO:0000256" key="3">
    <source>
        <dbReference type="ARBA" id="ARBA00023002"/>
    </source>
</evidence>
<evidence type="ECO:0000313" key="4">
    <source>
        <dbReference type="EMBL" id="MXO89439.1"/>
    </source>
</evidence>
<dbReference type="Pfam" id="PF00743">
    <property type="entry name" value="FMO-like"/>
    <property type="match status" value="1"/>
</dbReference>
<dbReference type="PANTHER" id="PTHR42877">
    <property type="entry name" value="L-ORNITHINE N(5)-MONOOXYGENASE-RELATED"/>
    <property type="match status" value="1"/>
</dbReference>
<proteinExistence type="predicted"/>
<accession>A0A844ZV72</accession>